<dbReference type="OrthoDB" id="137390at2157"/>
<keyword evidence="5 6" id="KW-0472">Membrane</keyword>
<keyword evidence="4 6" id="KW-1133">Transmembrane helix</keyword>
<feature type="transmembrane region" description="Helical" evidence="6">
    <location>
        <begin position="268"/>
        <end position="289"/>
    </location>
</feature>
<evidence type="ECO:0000256" key="4">
    <source>
        <dbReference type="ARBA" id="ARBA00022989"/>
    </source>
</evidence>
<dbReference type="PANTHER" id="PTHR21716:SF4">
    <property type="entry name" value="TRANSMEMBRANE PROTEIN 245"/>
    <property type="match status" value="1"/>
</dbReference>
<evidence type="ECO:0000256" key="3">
    <source>
        <dbReference type="ARBA" id="ARBA00022692"/>
    </source>
</evidence>
<keyword evidence="3 6" id="KW-0812">Transmembrane</keyword>
<gene>
    <name evidence="7" type="ORF">MSHOH_1534</name>
</gene>
<feature type="transmembrane region" description="Helical" evidence="6">
    <location>
        <begin position="207"/>
        <end position="228"/>
    </location>
</feature>
<evidence type="ECO:0000256" key="2">
    <source>
        <dbReference type="ARBA" id="ARBA00009773"/>
    </source>
</evidence>
<dbReference type="InterPro" id="IPR002549">
    <property type="entry name" value="AI-2E-like"/>
</dbReference>
<dbReference type="GeneID" id="24830739"/>
<protein>
    <recommendedName>
        <fullName evidence="9">AI-2E family transporter</fullName>
    </recommendedName>
</protein>
<dbReference type="HOGENOM" id="CLU_041771_0_0_2"/>
<feature type="transmembrane region" description="Helical" evidence="6">
    <location>
        <begin position="62"/>
        <end position="84"/>
    </location>
</feature>
<keyword evidence="8" id="KW-1185">Reference proteome</keyword>
<feature type="transmembrane region" description="Helical" evidence="6">
    <location>
        <begin position="131"/>
        <end position="149"/>
    </location>
</feature>
<feature type="transmembrane region" description="Helical" evidence="6">
    <location>
        <begin position="156"/>
        <end position="171"/>
    </location>
</feature>
<organism evidence="7 8">
    <name type="scientific">Methanosarcina horonobensis HB-1 = JCM 15518</name>
    <dbReference type="NCBI Taxonomy" id="1434110"/>
    <lineage>
        <taxon>Archaea</taxon>
        <taxon>Methanobacteriati</taxon>
        <taxon>Methanobacteriota</taxon>
        <taxon>Stenosarchaea group</taxon>
        <taxon>Methanomicrobia</taxon>
        <taxon>Methanosarcinales</taxon>
        <taxon>Methanosarcinaceae</taxon>
        <taxon>Methanosarcina</taxon>
    </lineage>
</organism>
<dbReference type="PANTHER" id="PTHR21716">
    <property type="entry name" value="TRANSMEMBRANE PROTEIN"/>
    <property type="match status" value="1"/>
</dbReference>
<evidence type="ECO:0000256" key="5">
    <source>
        <dbReference type="ARBA" id="ARBA00023136"/>
    </source>
</evidence>
<dbReference type="AlphaFoldDB" id="A0A0E3SD76"/>
<dbReference type="RefSeq" id="WP_048138803.1">
    <property type="nucleotide sequence ID" value="NZ_CP009516.1"/>
</dbReference>
<dbReference type="PATRIC" id="fig|1434110.4.peg.1921"/>
<proteinExistence type="inferred from homology"/>
<evidence type="ECO:0000313" key="8">
    <source>
        <dbReference type="Proteomes" id="UP000033101"/>
    </source>
</evidence>
<dbReference type="STRING" id="1434110.MSHOH_1534"/>
<evidence type="ECO:0008006" key="9">
    <source>
        <dbReference type="Google" id="ProtNLM"/>
    </source>
</evidence>
<dbReference type="EMBL" id="CP009516">
    <property type="protein sequence ID" value="AKB78017.1"/>
    <property type="molecule type" value="Genomic_DNA"/>
</dbReference>
<sequence>MERQVRPALALLLIIVLSMVIIYAVLPYINYFFGSFILFVIFKPLYYFFLKKTRFNRQISAFLVMIISIFLILIPLYFLLSMVITEIQLILTDQEAIMASIQSGSQIFSSILSRFDISDGTFQANLEERTMYLFLEAINYLSVLILGSIQNISRPVIGFLLMYFLFYYLLTGEDSDFMHSVFVAIPFNTKNTIILRNEFRNIVRTTLIASGAIAIIEGGILIISFIIFGIQGAFLWGTIAAVLSFLPVVGTPLIWVPATIIQVLQQDYTAAVGIFVTGIFLNITDNSFLRPVIQKKVGEIHPFQSLLGIVIGVSLFGLVGIIIGPLLLAYFYLMVKMFSEEYLPEKD</sequence>
<comment type="similarity">
    <text evidence="2">Belongs to the autoinducer-2 exporter (AI-2E) (TC 2.A.86) family.</text>
</comment>
<feature type="transmembrane region" description="Helical" evidence="6">
    <location>
        <begin position="234"/>
        <end position="256"/>
    </location>
</feature>
<reference evidence="7 8" key="1">
    <citation type="submission" date="2014-07" db="EMBL/GenBank/DDBJ databases">
        <title>Methanogenic archaea and the global carbon cycle.</title>
        <authorList>
            <person name="Henriksen J.R."/>
            <person name="Luke J."/>
            <person name="Reinhart S."/>
            <person name="Benedict M.N."/>
            <person name="Youngblut N.D."/>
            <person name="Metcalf M.E."/>
            <person name="Whitaker R.J."/>
            <person name="Metcalf W.W."/>
        </authorList>
    </citation>
    <scope>NUCLEOTIDE SEQUENCE [LARGE SCALE GENOMIC DNA]</scope>
    <source>
        <strain evidence="7 8">HB-1</strain>
    </source>
</reference>
<feature type="transmembrane region" description="Helical" evidence="6">
    <location>
        <begin position="7"/>
        <end position="26"/>
    </location>
</feature>
<comment type="subcellular location">
    <subcellularLocation>
        <location evidence="1">Membrane</location>
        <topology evidence="1">Multi-pass membrane protein</topology>
    </subcellularLocation>
</comment>
<accession>A0A0E3SD76</accession>
<evidence type="ECO:0000256" key="6">
    <source>
        <dbReference type="SAM" id="Phobius"/>
    </source>
</evidence>
<dbReference type="Pfam" id="PF01594">
    <property type="entry name" value="AI-2E_transport"/>
    <property type="match status" value="1"/>
</dbReference>
<dbReference type="GO" id="GO:0016020">
    <property type="term" value="C:membrane"/>
    <property type="evidence" value="ECO:0007669"/>
    <property type="project" value="UniProtKB-SubCell"/>
</dbReference>
<feature type="transmembrane region" description="Helical" evidence="6">
    <location>
        <begin position="309"/>
        <end position="333"/>
    </location>
</feature>
<feature type="transmembrane region" description="Helical" evidence="6">
    <location>
        <begin position="32"/>
        <end position="50"/>
    </location>
</feature>
<name>A0A0E3SD76_9EURY</name>
<evidence type="ECO:0000256" key="1">
    <source>
        <dbReference type="ARBA" id="ARBA00004141"/>
    </source>
</evidence>
<dbReference type="KEGG" id="mhor:MSHOH_1534"/>
<evidence type="ECO:0000313" key="7">
    <source>
        <dbReference type="EMBL" id="AKB78017.1"/>
    </source>
</evidence>
<dbReference type="Proteomes" id="UP000033101">
    <property type="component" value="Chromosome"/>
</dbReference>